<evidence type="ECO:0000313" key="1">
    <source>
        <dbReference type="EMBL" id="JAD97291.1"/>
    </source>
</evidence>
<reference evidence="1" key="1">
    <citation type="submission" date="2014-09" db="EMBL/GenBank/DDBJ databases">
        <authorList>
            <person name="Magalhaes I.L.F."/>
            <person name="Oliveira U."/>
            <person name="Santos F.R."/>
            <person name="Vidigal T.H.D.A."/>
            <person name="Brescovit A.D."/>
            <person name="Santos A.J."/>
        </authorList>
    </citation>
    <scope>NUCLEOTIDE SEQUENCE</scope>
    <source>
        <tissue evidence="1">Shoot tissue taken approximately 20 cm above the soil surface</tissue>
    </source>
</reference>
<name>A0A0A9EB62_ARUDO</name>
<proteinExistence type="predicted"/>
<reference evidence="1" key="2">
    <citation type="journal article" date="2015" name="Data Brief">
        <title>Shoot transcriptome of the giant reed, Arundo donax.</title>
        <authorList>
            <person name="Barrero R.A."/>
            <person name="Guerrero F.D."/>
            <person name="Moolhuijzen P."/>
            <person name="Goolsby J.A."/>
            <person name="Tidwell J."/>
            <person name="Bellgard S.E."/>
            <person name="Bellgard M.I."/>
        </authorList>
    </citation>
    <scope>NUCLEOTIDE SEQUENCE</scope>
    <source>
        <tissue evidence="1">Shoot tissue taken approximately 20 cm above the soil surface</tissue>
    </source>
</reference>
<sequence length="19" mass="2220">MRLTCGWRREGGCRRSPPT</sequence>
<dbReference type="EMBL" id="GBRH01200604">
    <property type="protein sequence ID" value="JAD97291.1"/>
    <property type="molecule type" value="Transcribed_RNA"/>
</dbReference>
<dbReference type="AlphaFoldDB" id="A0A0A9EB62"/>
<accession>A0A0A9EB62</accession>
<protein>
    <submittedName>
        <fullName evidence="1">Uncharacterized protein</fullName>
    </submittedName>
</protein>
<organism evidence="1">
    <name type="scientific">Arundo donax</name>
    <name type="common">Giant reed</name>
    <name type="synonym">Donax arundinaceus</name>
    <dbReference type="NCBI Taxonomy" id="35708"/>
    <lineage>
        <taxon>Eukaryota</taxon>
        <taxon>Viridiplantae</taxon>
        <taxon>Streptophyta</taxon>
        <taxon>Embryophyta</taxon>
        <taxon>Tracheophyta</taxon>
        <taxon>Spermatophyta</taxon>
        <taxon>Magnoliopsida</taxon>
        <taxon>Liliopsida</taxon>
        <taxon>Poales</taxon>
        <taxon>Poaceae</taxon>
        <taxon>PACMAD clade</taxon>
        <taxon>Arundinoideae</taxon>
        <taxon>Arundineae</taxon>
        <taxon>Arundo</taxon>
    </lineage>
</organism>